<evidence type="ECO:0000313" key="2">
    <source>
        <dbReference type="EMBL" id="PKA51777.1"/>
    </source>
</evidence>
<dbReference type="SMART" id="SM00367">
    <property type="entry name" value="LRR_CC"/>
    <property type="match status" value="1"/>
</dbReference>
<reference evidence="2 3" key="1">
    <citation type="journal article" date="2017" name="Nature">
        <title>The Apostasia genome and the evolution of orchids.</title>
        <authorList>
            <person name="Zhang G.Q."/>
            <person name="Liu K.W."/>
            <person name="Li Z."/>
            <person name="Lohaus R."/>
            <person name="Hsiao Y.Y."/>
            <person name="Niu S.C."/>
            <person name="Wang J.Y."/>
            <person name="Lin Y.C."/>
            <person name="Xu Q."/>
            <person name="Chen L.J."/>
            <person name="Yoshida K."/>
            <person name="Fujiwara S."/>
            <person name="Wang Z.W."/>
            <person name="Zhang Y.Q."/>
            <person name="Mitsuda N."/>
            <person name="Wang M."/>
            <person name="Liu G.H."/>
            <person name="Pecoraro L."/>
            <person name="Huang H.X."/>
            <person name="Xiao X.J."/>
            <person name="Lin M."/>
            <person name="Wu X.Y."/>
            <person name="Wu W.L."/>
            <person name="Chen Y.Y."/>
            <person name="Chang S.B."/>
            <person name="Sakamoto S."/>
            <person name="Ohme-Takagi M."/>
            <person name="Yagi M."/>
            <person name="Zeng S.J."/>
            <person name="Shen C.Y."/>
            <person name="Yeh C.M."/>
            <person name="Luo Y.B."/>
            <person name="Tsai W.C."/>
            <person name="Van de Peer Y."/>
            <person name="Liu Z.J."/>
        </authorList>
    </citation>
    <scope>NUCLEOTIDE SEQUENCE [LARGE SCALE GENOMIC DNA]</scope>
    <source>
        <strain evidence="3">cv. Shenzhen</strain>
        <tissue evidence="2">Stem</tissue>
    </source>
</reference>
<dbReference type="Proteomes" id="UP000236161">
    <property type="component" value="Unassembled WGS sequence"/>
</dbReference>
<dbReference type="PANTHER" id="PTHR13318">
    <property type="entry name" value="PARTNER OF PAIRED, ISOFORM B-RELATED"/>
    <property type="match status" value="1"/>
</dbReference>
<dbReference type="GO" id="GO:0019005">
    <property type="term" value="C:SCF ubiquitin ligase complex"/>
    <property type="evidence" value="ECO:0007669"/>
    <property type="project" value="TreeGrafter"/>
</dbReference>
<evidence type="ECO:0008006" key="4">
    <source>
        <dbReference type="Google" id="ProtNLM"/>
    </source>
</evidence>
<name>A0A2I0A8B3_9ASPA</name>
<protein>
    <recommendedName>
        <fullName evidence="4">F-box protein</fullName>
    </recommendedName>
</protein>
<dbReference type="Gene3D" id="3.80.10.10">
    <property type="entry name" value="Ribonuclease Inhibitor"/>
    <property type="match status" value="1"/>
</dbReference>
<dbReference type="STRING" id="1088818.A0A2I0A8B3"/>
<dbReference type="GO" id="GO:0031146">
    <property type="term" value="P:SCF-dependent proteasomal ubiquitin-dependent protein catabolic process"/>
    <property type="evidence" value="ECO:0007669"/>
    <property type="project" value="TreeGrafter"/>
</dbReference>
<keyword evidence="3" id="KW-1185">Reference proteome</keyword>
<dbReference type="SUPFAM" id="SSF52047">
    <property type="entry name" value="RNI-like"/>
    <property type="match status" value="1"/>
</dbReference>
<proteinExistence type="predicted"/>
<sequence>MEKGKSAAKEIASALKSLQLEHARKPTASPPTIHPRCLVSFPNLHVRSKKKPQRLVSLCIGVLGEHFEDIIAEISEVASGFPSDIKLTLLAIARRRQLLNDHVLVALAEKSWDFLDISGSEITDFGLSTAAQICTNLRAVDISRCDKITATGVTALLHNCRTLETLRCGGCPRSDFTARRCLSILKPKLDDLEGESWEELEDIDIGHGAQSLRWLVWGTFFVMHPALTDNLSHFPLQPKIDEDSKISLATECPRISINPKAPHVGLRGVQAPVEALAFLPLDHAIVEGIDPKTWAASGAAHFRKVSPDASIREETLEIPIAEKFRLAFLERDLRLAPKRAKNARQHRRRAEREWLMSSNSAKSVALASQAGKFLPNSSRG</sequence>
<dbReference type="InterPro" id="IPR032675">
    <property type="entry name" value="LRR_dom_sf"/>
</dbReference>
<organism evidence="2 3">
    <name type="scientific">Apostasia shenzhenica</name>
    <dbReference type="NCBI Taxonomy" id="1088818"/>
    <lineage>
        <taxon>Eukaryota</taxon>
        <taxon>Viridiplantae</taxon>
        <taxon>Streptophyta</taxon>
        <taxon>Embryophyta</taxon>
        <taxon>Tracheophyta</taxon>
        <taxon>Spermatophyta</taxon>
        <taxon>Magnoliopsida</taxon>
        <taxon>Liliopsida</taxon>
        <taxon>Asparagales</taxon>
        <taxon>Orchidaceae</taxon>
        <taxon>Apostasioideae</taxon>
        <taxon>Apostasia</taxon>
    </lineage>
</organism>
<dbReference type="EMBL" id="KZ452012">
    <property type="protein sequence ID" value="PKA51777.1"/>
    <property type="molecule type" value="Genomic_DNA"/>
</dbReference>
<evidence type="ECO:0000313" key="3">
    <source>
        <dbReference type="Proteomes" id="UP000236161"/>
    </source>
</evidence>
<dbReference type="OrthoDB" id="10257471at2759"/>
<evidence type="ECO:0000256" key="1">
    <source>
        <dbReference type="SAM" id="MobiDB-lite"/>
    </source>
</evidence>
<feature type="compositionally biased region" description="Basic residues" evidence="1">
    <location>
        <begin position="339"/>
        <end position="349"/>
    </location>
</feature>
<dbReference type="AlphaFoldDB" id="A0A2I0A8B3"/>
<feature type="region of interest" description="Disordered" evidence="1">
    <location>
        <begin position="339"/>
        <end position="364"/>
    </location>
</feature>
<dbReference type="PANTHER" id="PTHR13318:SF119">
    <property type="entry name" value="RNI-LIKE SUPERFAMILY PROTEIN"/>
    <property type="match status" value="1"/>
</dbReference>
<gene>
    <name evidence="2" type="ORF">AXF42_Ash008006</name>
</gene>
<dbReference type="InterPro" id="IPR006553">
    <property type="entry name" value="Leu-rich_rpt_Cys-con_subtyp"/>
</dbReference>
<accession>A0A2I0A8B3</accession>